<protein>
    <recommendedName>
        <fullName evidence="3">DUF2946 domain-containing protein</fullName>
    </recommendedName>
</protein>
<name>A0A1K1V243_9GAMM</name>
<evidence type="ECO:0000313" key="2">
    <source>
        <dbReference type="Proteomes" id="UP000182350"/>
    </source>
</evidence>
<dbReference type="STRING" id="1122209.SAMN02745752_00740"/>
<dbReference type="EMBL" id="FPJW01000002">
    <property type="protein sequence ID" value="SFX19209.1"/>
    <property type="molecule type" value="Genomic_DNA"/>
</dbReference>
<evidence type="ECO:0000313" key="1">
    <source>
        <dbReference type="EMBL" id="SFX19209.1"/>
    </source>
</evidence>
<evidence type="ECO:0008006" key="3">
    <source>
        <dbReference type="Google" id="ProtNLM"/>
    </source>
</evidence>
<dbReference type="Proteomes" id="UP000182350">
    <property type="component" value="Unassembled WGS sequence"/>
</dbReference>
<gene>
    <name evidence="1" type="ORF">SAMN02745752_00740</name>
</gene>
<sequence length="146" mass="15535">MSLNLTRLHAHRRITGSLLLLVFVLGLLLPVSALAVPLHASAASQQMQVVPCNEKVMDSSVESSAASLPGMSHSSHHGLHAASVTGDAAEDNCHEMRCTQCSYCSLLISRNTSDLQLLVETPVLAATGLAFTLTSRLDRPPKNPLI</sequence>
<dbReference type="RefSeq" id="WP_072324999.1">
    <property type="nucleotide sequence ID" value="NZ_FPJW01000002.1"/>
</dbReference>
<keyword evidence="2" id="KW-1185">Reference proteome</keyword>
<dbReference type="AlphaFoldDB" id="A0A1K1V243"/>
<proteinExistence type="predicted"/>
<reference evidence="1 2" key="1">
    <citation type="submission" date="2016-11" db="EMBL/GenBank/DDBJ databases">
        <authorList>
            <person name="Jaros S."/>
            <person name="Januszkiewicz K."/>
            <person name="Wedrychowicz H."/>
        </authorList>
    </citation>
    <scope>NUCLEOTIDE SEQUENCE [LARGE SCALE GENOMIC DNA]</scope>
    <source>
        <strain evidence="1 2">DSM 21637</strain>
    </source>
</reference>
<organism evidence="1 2">
    <name type="scientific">Marinospirillum alkaliphilum DSM 21637</name>
    <dbReference type="NCBI Taxonomy" id="1122209"/>
    <lineage>
        <taxon>Bacteria</taxon>
        <taxon>Pseudomonadati</taxon>
        <taxon>Pseudomonadota</taxon>
        <taxon>Gammaproteobacteria</taxon>
        <taxon>Oceanospirillales</taxon>
        <taxon>Oceanospirillaceae</taxon>
        <taxon>Marinospirillum</taxon>
    </lineage>
</organism>
<accession>A0A1K1V243</accession>